<evidence type="ECO:0000256" key="1">
    <source>
        <dbReference type="ARBA" id="ARBA00022603"/>
    </source>
</evidence>
<dbReference type="EMBL" id="JABGBW010000004">
    <property type="protein sequence ID" value="MBC2576323.1"/>
    <property type="molecule type" value="Genomic_DNA"/>
</dbReference>
<dbReference type="Gene3D" id="1.10.8.10">
    <property type="entry name" value="DNA helicase RuvA subunit, C-terminal domain"/>
    <property type="match status" value="1"/>
</dbReference>
<reference evidence="7 8" key="1">
    <citation type="submission" date="2020-05" db="EMBL/GenBank/DDBJ databases">
        <title>Draft genome of xy-202 and genomic insight in genome of the genus Peptostreptococcus.</title>
        <authorList>
            <person name="Zhang Z."/>
        </authorList>
    </citation>
    <scope>NUCLEOTIDE SEQUENCE [LARGE SCALE GENOMIC DNA]</scope>
    <source>
        <strain evidence="7 8">DSM 27025</strain>
    </source>
</reference>
<accession>A0ABR6TM59</accession>
<keyword evidence="3" id="KW-0949">S-adenosyl-L-methionine</keyword>
<dbReference type="CDD" id="cd02440">
    <property type="entry name" value="AdoMet_MTases"/>
    <property type="match status" value="1"/>
</dbReference>
<evidence type="ECO:0000256" key="4">
    <source>
        <dbReference type="ARBA" id="ARBA00022747"/>
    </source>
</evidence>
<dbReference type="GO" id="GO:0032259">
    <property type="term" value="P:methylation"/>
    <property type="evidence" value="ECO:0007669"/>
    <property type="project" value="UniProtKB-KW"/>
</dbReference>
<keyword evidence="8" id="KW-1185">Reference proteome</keyword>
<keyword evidence="2 7" id="KW-0808">Transferase</keyword>
<dbReference type="PANTHER" id="PTHR18895">
    <property type="entry name" value="HEMK METHYLTRANSFERASE"/>
    <property type="match status" value="1"/>
</dbReference>
<dbReference type="SUPFAM" id="SSF53335">
    <property type="entry name" value="S-adenosyl-L-methionine-dependent methyltransferases"/>
    <property type="match status" value="1"/>
</dbReference>
<comment type="caution">
    <text evidence="7">The sequence shown here is derived from an EMBL/GenBank/DDBJ whole genome shotgun (WGS) entry which is preliminary data.</text>
</comment>
<evidence type="ECO:0000256" key="3">
    <source>
        <dbReference type="ARBA" id="ARBA00022691"/>
    </source>
</evidence>
<evidence type="ECO:0000313" key="8">
    <source>
        <dbReference type="Proteomes" id="UP000713904"/>
    </source>
</evidence>
<organism evidence="7 8">
    <name type="scientific">Peptostreptococcus canis</name>
    <dbReference type="NCBI Taxonomy" id="1159213"/>
    <lineage>
        <taxon>Bacteria</taxon>
        <taxon>Bacillati</taxon>
        <taxon>Bacillota</taxon>
        <taxon>Clostridia</taxon>
        <taxon>Peptostreptococcales</taxon>
        <taxon>Peptostreptococcaceae</taxon>
        <taxon>Peptostreptococcus</taxon>
    </lineage>
</organism>
<dbReference type="Gene3D" id="3.40.50.150">
    <property type="entry name" value="Vaccinia Virus protein VP39"/>
    <property type="match status" value="1"/>
</dbReference>
<keyword evidence="1 7" id="KW-0489">Methyltransferase</keyword>
<dbReference type="InterPro" id="IPR040758">
    <property type="entry name" value="PrmC_N"/>
</dbReference>
<dbReference type="InterPro" id="IPR050320">
    <property type="entry name" value="N5-glutamine_MTase"/>
</dbReference>
<evidence type="ECO:0000259" key="5">
    <source>
        <dbReference type="Pfam" id="PF02384"/>
    </source>
</evidence>
<sequence>MLLRNLIIEYTDRLKYISSTARLDVEIMISEVLKYDDKVQLIMDYNREIKKSEIESFEALFEKRLNNMPIAYITNKKEFMGLTFYVDENVLIPRPDTEVIAEEFISKIKKLLLNRDCEIIALDMCVGSGAILLSCARILKDELDKNTFERIKFIGVDISPKALNITKMNMQNFQLDNIMLVESNLFGSNVLDCFKSNIDIIVSNPPYIENSVIKTLEPDVRDYEPIIALSGGDSGMDFYNSIIESSVNYLKNGGLLIFEAGHNQAEKIESKMKSCNFHDIYTKKDIQNFDRLVCGKFKV</sequence>
<keyword evidence="4" id="KW-0680">Restriction system</keyword>
<evidence type="ECO:0000313" key="7">
    <source>
        <dbReference type="EMBL" id="MBC2576323.1"/>
    </source>
</evidence>
<dbReference type="InterPro" id="IPR002052">
    <property type="entry name" value="DNA_methylase_N6_adenine_CS"/>
</dbReference>
<name>A0ABR6TM59_9FIRM</name>
<dbReference type="EC" id="2.1.1.297" evidence="7"/>
<dbReference type="Proteomes" id="UP000713904">
    <property type="component" value="Unassembled WGS sequence"/>
</dbReference>
<protein>
    <submittedName>
        <fullName evidence="7">Peptide chain release factor N(5)-glutamine methyltransferase</fullName>
        <ecNumber evidence="7">2.1.1.297</ecNumber>
    </submittedName>
</protein>
<dbReference type="NCBIfam" id="TIGR00536">
    <property type="entry name" value="hemK_fam"/>
    <property type="match status" value="1"/>
</dbReference>
<evidence type="ECO:0000256" key="2">
    <source>
        <dbReference type="ARBA" id="ARBA00022679"/>
    </source>
</evidence>
<feature type="domain" description="Release factor glutamine methyltransferase N-terminal" evidence="6">
    <location>
        <begin position="7"/>
        <end position="74"/>
    </location>
</feature>
<dbReference type="InterPro" id="IPR019874">
    <property type="entry name" value="RF_methyltr_PrmC"/>
</dbReference>
<dbReference type="PRINTS" id="PR00507">
    <property type="entry name" value="N12N6MTFRASE"/>
</dbReference>
<feature type="domain" description="DNA methylase adenine-specific" evidence="5">
    <location>
        <begin position="112"/>
        <end position="217"/>
    </location>
</feature>
<dbReference type="NCBIfam" id="TIGR03534">
    <property type="entry name" value="RF_mod_PrmC"/>
    <property type="match status" value="1"/>
</dbReference>
<dbReference type="RefSeq" id="WP_185624350.1">
    <property type="nucleotide sequence ID" value="NZ_JABGBW010000004.1"/>
</dbReference>
<dbReference type="GO" id="GO:0102559">
    <property type="term" value="F:peptide chain release factor N(5)-glutamine methyltransferase activity"/>
    <property type="evidence" value="ECO:0007669"/>
    <property type="project" value="UniProtKB-EC"/>
</dbReference>
<dbReference type="Pfam" id="PF17827">
    <property type="entry name" value="PrmC_N"/>
    <property type="match status" value="1"/>
</dbReference>
<dbReference type="InterPro" id="IPR029063">
    <property type="entry name" value="SAM-dependent_MTases_sf"/>
</dbReference>
<dbReference type="PANTHER" id="PTHR18895:SF74">
    <property type="entry name" value="MTRF1L RELEASE FACTOR GLUTAMINE METHYLTRANSFERASE"/>
    <property type="match status" value="1"/>
</dbReference>
<proteinExistence type="predicted"/>
<evidence type="ECO:0000259" key="6">
    <source>
        <dbReference type="Pfam" id="PF17827"/>
    </source>
</evidence>
<gene>
    <name evidence="7" type="primary">prmC</name>
    <name evidence="7" type="ORF">HLB29_06455</name>
</gene>
<dbReference type="InterPro" id="IPR003356">
    <property type="entry name" value="DNA_methylase_A-5"/>
</dbReference>
<dbReference type="InterPro" id="IPR004556">
    <property type="entry name" value="HemK-like"/>
</dbReference>
<dbReference type="Pfam" id="PF02384">
    <property type="entry name" value="N6_Mtase"/>
    <property type="match status" value="1"/>
</dbReference>
<dbReference type="PROSITE" id="PS00092">
    <property type="entry name" value="N6_MTASE"/>
    <property type="match status" value="1"/>
</dbReference>